<dbReference type="Proteomes" id="UP000675284">
    <property type="component" value="Unassembled WGS sequence"/>
</dbReference>
<protein>
    <submittedName>
        <fullName evidence="1">Uncharacterized protein</fullName>
    </submittedName>
</protein>
<gene>
    <name evidence="1" type="ORF">KCX74_14970</name>
</gene>
<evidence type="ECO:0000313" key="1">
    <source>
        <dbReference type="EMBL" id="MBR7797337.1"/>
    </source>
</evidence>
<reference evidence="1" key="1">
    <citation type="submission" date="2021-04" db="EMBL/GenBank/DDBJ databases">
        <title>Isolation and polyphasic classification of algal microorganism.</title>
        <authorList>
            <person name="Wang S."/>
        </authorList>
    </citation>
    <scope>NUCLEOTIDE SEQUENCE</scope>
    <source>
        <strain evidence="1">720a</strain>
    </source>
</reference>
<organism evidence="1 2">
    <name type="scientific">Virgibacillus salarius</name>
    <dbReference type="NCBI Taxonomy" id="447199"/>
    <lineage>
        <taxon>Bacteria</taxon>
        <taxon>Bacillati</taxon>
        <taxon>Bacillota</taxon>
        <taxon>Bacilli</taxon>
        <taxon>Bacillales</taxon>
        <taxon>Bacillaceae</taxon>
        <taxon>Virgibacillus</taxon>
    </lineage>
</organism>
<proteinExistence type="predicted"/>
<sequence length="83" mass="9238">MSIKTAVLLHASVVEPDNSEGRSLQLLWEMFDLKIHFFERVLLKKLAEGQTPRKGKWASRSGGQASSSYYSIIATRGSVNLSI</sequence>
<keyword evidence="2" id="KW-1185">Reference proteome</keyword>
<dbReference type="AlphaFoldDB" id="A0A941DXW4"/>
<name>A0A941DXW4_9BACI</name>
<comment type="caution">
    <text evidence="1">The sequence shown here is derived from an EMBL/GenBank/DDBJ whole genome shotgun (WGS) entry which is preliminary data.</text>
</comment>
<dbReference type="RefSeq" id="WP_121604864.1">
    <property type="nucleotide sequence ID" value="NZ_CP115959.1"/>
</dbReference>
<dbReference type="EMBL" id="JAGSOT010000051">
    <property type="protein sequence ID" value="MBR7797337.1"/>
    <property type="molecule type" value="Genomic_DNA"/>
</dbReference>
<accession>A0A941DXW4</accession>
<evidence type="ECO:0000313" key="2">
    <source>
        <dbReference type="Proteomes" id="UP000675284"/>
    </source>
</evidence>